<dbReference type="RefSeq" id="WP_126580215.1">
    <property type="nucleotide sequence ID" value="NZ_BIFR01000001.1"/>
</dbReference>
<keyword evidence="6" id="KW-1185">Reference proteome</keyword>
<evidence type="ECO:0000313" key="6">
    <source>
        <dbReference type="Proteomes" id="UP000287352"/>
    </source>
</evidence>
<reference evidence="6" key="1">
    <citation type="submission" date="2018-12" db="EMBL/GenBank/DDBJ databases">
        <title>Tengunoibacter tsumagoiensis gen. nov., sp. nov., Dictyobacter kobayashii sp. nov., D. alpinus sp. nov., and D. joshuensis sp. nov. and description of Dictyobacteraceae fam. nov. within the order Ktedonobacterales isolated from Tengu-no-mugimeshi.</title>
        <authorList>
            <person name="Wang C.M."/>
            <person name="Zheng Y."/>
            <person name="Sakai Y."/>
            <person name="Toyoda A."/>
            <person name="Minakuchi Y."/>
            <person name="Abe K."/>
            <person name="Yokota A."/>
            <person name="Yabe S."/>
        </authorList>
    </citation>
    <scope>NUCLEOTIDE SEQUENCE [LARGE SCALE GENOMIC DNA]</scope>
    <source>
        <strain evidence="6">Uno3</strain>
    </source>
</reference>
<evidence type="ECO:0000256" key="2">
    <source>
        <dbReference type="ARBA" id="ARBA00023008"/>
    </source>
</evidence>
<keyword evidence="2" id="KW-0186">Copper</keyword>
<evidence type="ECO:0000256" key="3">
    <source>
        <dbReference type="SAM" id="SignalP"/>
    </source>
</evidence>
<dbReference type="AlphaFoldDB" id="A0A402A0M7"/>
<proteinExistence type="predicted"/>
<organism evidence="5 6">
    <name type="scientific">Tengunoibacter tsumagoiensis</name>
    <dbReference type="NCBI Taxonomy" id="2014871"/>
    <lineage>
        <taxon>Bacteria</taxon>
        <taxon>Bacillati</taxon>
        <taxon>Chloroflexota</taxon>
        <taxon>Ktedonobacteria</taxon>
        <taxon>Ktedonobacterales</taxon>
        <taxon>Dictyobacteraceae</taxon>
        <taxon>Tengunoibacter</taxon>
    </lineage>
</organism>
<dbReference type="PROSITE" id="PS51257">
    <property type="entry name" value="PROKAR_LIPOPROTEIN"/>
    <property type="match status" value="1"/>
</dbReference>
<accession>A0A402A0M7</accession>
<dbReference type="SUPFAM" id="SSF49503">
    <property type="entry name" value="Cupredoxins"/>
    <property type="match status" value="1"/>
</dbReference>
<feature type="domain" description="Blue (type 1) copper" evidence="4">
    <location>
        <begin position="36"/>
        <end position="126"/>
    </location>
</feature>
<sequence length="128" mass="13586">MYKKLLFGLLTLALVSVLFSACRVIDTSTIPQNPKAEMGATTFITSTVTIKKGQYLDLVDTVAAPHVIANGTWANGQQQKTKETGAPDVAADFKGNDVTTIGPFNTAGTFNILCTIHPGMNLTITVTP</sequence>
<dbReference type="EMBL" id="BIFR01000001">
    <property type="protein sequence ID" value="GCE12612.1"/>
    <property type="molecule type" value="Genomic_DNA"/>
</dbReference>
<name>A0A402A0M7_9CHLR</name>
<dbReference type="Gene3D" id="2.60.40.420">
    <property type="entry name" value="Cupredoxins - blue copper proteins"/>
    <property type="match status" value="1"/>
</dbReference>
<protein>
    <recommendedName>
        <fullName evidence="4">Blue (type 1) copper domain-containing protein</fullName>
    </recommendedName>
</protein>
<feature type="signal peptide" evidence="3">
    <location>
        <begin position="1"/>
        <end position="20"/>
    </location>
</feature>
<comment type="caution">
    <text evidence="5">The sequence shown here is derived from an EMBL/GenBank/DDBJ whole genome shotgun (WGS) entry which is preliminary data.</text>
</comment>
<dbReference type="Pfam" id="PF00127">
    <property type="entry name" value="Copper-bind"/>
    <property type="match status" value="1"/>
</dbReference>
<dbReference type="GO" id="GO:0009055">
    <property type="term" value="F:electron transfer activity"/>
    <property type="evidence" value="ECO:0007669"/>
    <property type="project" value="InterPro"/>
</dbReference>
<dbReference type="InterPro" id="IPR008972">
    <property type="entry name" value="Cupredoxin"/>
</dbReference>
<evidence type="ECO:0000313" key="5">
    <source>
        <dbReference type="EMBL" id="GCE12612.1"/>
    </source>
</evidence>
<keyword evidence="3" id="KW-0732">Signal</keyword>
<keyword evidence="1" id="KW-0479">Metal-binding</keyword>
<feature type="chain" id="PRO_5019555894" description="Blue (type 1) copper domain-containing protein" evidence="3">
    <location>
        <begin position="21"/>
        <end position="128"/>
    </location>
</feature>
<evidence type="ECO:0000259" key="4">
    <source>
        <dbReference type="Pfam" id="PF00127"/>
    </source>
</evidence>
<dbReference type="Proteomes" id="UP000287352">
    <property type="component" value="Unassembled WGS sequence"/>
</dbReference>
<dbReference type="GO" id="GO:0005507">
    <property type="term" value="F:copper ion binding"/>
    <property type="evidence" value="ECO:0007669"/>
    <property type="project" value="InterPro"/>
</dbReference>
<gene>
    <name evidence="5" type="ORF">KTT_24710</name>
</gene>
<dbReference type="OrthoDB" id="162414at2"/>
<evidence type="ECO:0000256" key="1">
    <source>
        <dbReference type="ARBA" id="ARBA00022723"/>
    </source>
</evidence>
<dbReference type="InterPro" id="IPR000923">
    <property type="entry name" value="BlueCu_1"/>
</dbReference>